<gene>
    <name evidence="1" type="ORF">OKA104_LOCUS42596</name>
</gene>
<evidence type="ECO:0000313" key="1">
    <source>
        <dbReference type="EMBL" id="CAF4231733.1"/>
    </source>
</evidence>
<name>A0A820DGS9_9BILA</name>
<accession>A0A820DGS9</accession>
<comment type="caution">
    <text evidence="1">The sequence shown here is derived from an EMBL/GenBank/DDBJ whole genome shotgun (WGS) entry which is preliminary data.</text>
</comment>
<dbReference type="AlphaFoldDB" id="A0A820DGS9"/>
<evidence type="ECO:0000313" key="2">
    <source>
        <dbReference type="Proteomes" id="UP000663881"/>
    </source>
</evidence>
<organism evidence="1 2">
    <name type="scientific">Adineta steineri</name>
    <dbReference type="NCBI Taxonomy" id="433720"/>
    <lineage>
        <taxon>Eukaryota</taxon>
        <taxon>Metazoa</taxon>
        <taxon>Spiralia</taxon>
        <taxon>Gnathifera</taxon>
        <taxon>Rotifera</taxon>
        <taxon>Eurotatoria</taxon>
        <taxon>Bdelloidea</taxon>
        <taxon>Adinetida</taxon>
        <taxon>Adinetidae</taxon>
        <taxon>Adineta</taxon>
    </lineage>
</organism>
<dbReference type="EMBL" id="CAJOAY010011096">
    <property type="protein sequence ID" value="CAF4231733.1"/>
    <property type="molecule type" value="Genomic_DNA"/>
</dbReference>
<proteinExistence type="predicted"/>
<dbReference type="Proteomes" id="UP000663881">
    <property type="component" value="Unassembled WGS sequence"/>
</dbReference>
<protein>
    <submittedName>
        <fullName evidence="1">Uncharacterized protein</fullName>
    </submittedName>
</protein>
<sequence length="104" mass="12343">MYLRHVFLNLRSIAFPRIQNVNKSFYRPLSSHKHKNEFEISTVKKSPDKGDDDDDIDLKSIIETKAARKEREKAEWDRLSFIEKFVKKFFPSQINSIAILVIQF</sequence>
<reference evidence="1" key="1">
    <citation type="submission" date="2021-02" db="EMBL/GenBank/DDBJ databases">
        <authorList>
            <person name="Nowell W R."/>
        </authorList>
    </citation>
    <scope>NUCLEOTIDE SEQUENCE</scope>
</reference>